<accession>A0A3L6EAN4</accession>
<sequence length="131" mass="13773">MEATFGGVGAGGRHNVALAAWGRGRTQSCISAGQGAAVTVAGPGHLRVRRRRVGGEWEVAHGSRMRLAVLDMCGMWRVRMGREVGLRGIRLLAADADGARGRMRLVALMPLGVSGGVRRMGLVADGVDLMI</sequence>
<proteinExistence type="predicted"/>
<comment type="caution">
    <text evidence="1">The sequence shown here is derived from an EMBL/GenBank/DDBJ whole genome shotgun (WGS) entry which is preliminary data.</text>
</comment>
<name>A0A3L6EAN4_MAIZE</name>
<organism evidence="1">
    <name type="scientific">Zea mays</name>
    <name type="common">Maize</name>
    <dbReference type="NCBI Taxonomy" id="4577"/>
    <lineage>
        <taxon>Eukaryota</taxon>
        <taxon>Viridiplantae</taxon>
        <taxon>Streptophyta</taxon>
        <taxon>Embryophyta</taxon>
        <taxon>Tracheophyta</taxon>
        <taxon>Spermatophyta</taxon>
        <taxon>Magnoliopsida</taxon>
        <taxon>Liliopsida</taxon>
        <taxon>Poales</taxon>
        <taxon>Poaceae</taxon>
        <taxon>PACMAD clade</taxon>
        <taxon>Panicoideae</taxon>
        <taxon>Andropogonodae</taxon>
        <taxon>Andropogoneae</taxon>
        <taxon>Tripsacinae</taxon>
        <taxon>Zea</taxon>
    </lineage>
</organism>
<protein>
    <submittedName>
        <fullName evidence="1">Uncharacterized protein</fullName>
    </submittedName>
</protein>
<dbReference type="Proteomes" id="UP000251960">
    <property type="component" value="Chromosome 6"/>
</dbReference>
<gene>
    <name evidence="1" type="ORF">Zm00014a_044172</name>
</gene>
<dbReference type="EMBL" id="NCVQ01000007">
    <property type="protein sequence ID" value="PWZ18014.1"/>
    <property type="molecule type" value="Genomic_DNA"/>
</dbReference>
<evidence type="ECO:0000313" key="1">
    <source>
        <dbReference type="EMBL" id="PWZ18014.1"/>
    </source>
</evidence>
<dbReference type="AlphaFoldDB" id="A0A3L6EAN4"/>
<reference evidence="1" key="1">
    <citation type="journal article" date="2018" name="Nat. Genet.">
        <title>Extensive intraspecific gene order and gene structural variations between Mo17 and other maize genomes.</title>
        <authorList>
            <person name="Sun S."/>
            <person name="Zhou Y."/>
            <person name="Chen J."/>
            <person name="Shi J."/>
            <person name="Zhao H."/>
            <person name="Zhao H."/>
            <person name="Song W."/>
            <person name="Zhang M."/>
            <person name="Cui Y."/>
            <person name="Dong X."/>
            <person name="Liu H."/>
            <person name="Ma X."/>
            <person name="Jiao Y."/>
            <person name="Wang B."/>
            <person name="Wei X."/>
            <person name="Stein J.C."/>
            <person name="Glaubitz J.C."/>
            <person name="Lu F."/>
            <person name="Yu G."/>
            <person name="Liang C."/>
            <person name="Fengler K."/>
            <person name="Li B."/>
            <person name="Rafalski A."/>
            <person name="Schnable P.S."/>
            <person name="Ware D.H."/>
            <person name="Buckler E.S."/>
            <person name="Lai J."/>
        </authorList>
    </citation>
    <scope>NUCLEOTIDE SEQUENCE [LARGE SCALE GENOMIC DNA]</scope>
    <source>
        <tissue evidence="1">Seedling</tissue>
    </source>
</reference>